<gene>
    <name evidence="7" type="primary">soxR</name>
    <name evidence="7" type="ORF">EI168_11730</name>
</gene>
<keyword evidence="3" id="KW-0408">Iron</keyword>
<dbReference type="InterPro" id="IPR047057">
    <property type="entry name" value="MerR_fam"/>
</dbReference>
<keyword evidence="2" id="KW-0479">Metal-binding</keyword>
<evidence type="ECO:0000256" key="3">
    <source>
        <dbReference type="ARBA" id="ARBA00023004"/>
    </source>
</evidence>
<evidence type="ECO:0000256" key="4">
    <source>
        <dbReference type="ARBA" id="ARBA00023014"/>
    </source>
</evidence>
<dbReference type="InterPro" id="IPR009061">
    <property type="entry name" value="DNA-bd_dom_put_sf"/>
</dbReference>
<proteinExistence type="predicted"/>
<evidence type="ECO:0000256" key="5">
    <source>
        <dbReference type="ARBA" id="ARBA00023125"/>
    </source>
</evidence>
<keyword evidence="2" id="KW-0001">2Fe-2S</keyword>
<dbReference type="Pfam" id="PF13411">
    <property type="entry name" value="MerR_1"/>
    <property type="match status" value="1"/>
</dbReference>
<dbReference type="SMART" id="SM00422">
    <property type="entry name" value="HTH_MERR"/>
    <property type="match status" value="1"/>
</dbReference>
<protein>
    <recommendedName>
        <fullName evidence="1">Redox-sensitive transcriptional activator SoxR</fullName>
    </recommendedName>
</protein>
<feature type="domain" description="HTH merR-type" evidence="6">
    <location>
        <begin position="5"/>
        <end position="73"/>
    </location>
</feature>
<accession>A0ABR9F3R1</accession>
<dbReference type="InterPro" id="IPR010211">
    <property type="entry name" value="Redox-sen_tscrpt-act_SoxR"/>
</dbReference>
<dbReference type="NCBIfam" id="TIGR01950">
    <property type="entry name" value="SoxR"/>
    <property type="match status" value="1"/>
</dbReference>
<dbReference type="Gene3D" id="1.10.1660.10">
    <property type="match status" value="1"/>
</dbReference>
<sequence>MAEANWSVGKVAKRCGINVSALHFYEQQGLIHSSRNAGNQRRYKSEVLRRISVIKAAQKVGVSLEEIKQAFESLPNNRTPTMEDWQQLSKRWQRMLDGRIAYLQTLRNNLSGCIGCGCLSMTNCPLYNPDDQLAKVGSGPVLLDQAEERAGGNAHQQTNASS</sequence>
<comment type="caution">
    <text evidence="7">The sequence shown here is derived from an EMBL/GenBank/DDBJ whole genome shotgun (WGS) entry which is preliminary data.</text>
</comment>
<evidence type="ECO:0000256" key="2">
    <source>
        <dbReference type="ARBA" id="ARBA00022714"/>
    </source>
</evidence>
<dbReference type="EMBL" id="RRZD01000009">
    <property type="protein sequence ID" value="MBE0400774.1"/>
    <property type="molecule type" value="Genomic_DNA"/>
</dbReference>
<dbReference type="PROSITE" id="PS00552">
    <property type="entry name" value="HTH_MERR_1"/>
    <property type="match status" value="1"/>
</dbReference>
<evidence type="ECO:0000313" key="7">
    <source>
        <dbReference type="EMBL" id="MBE0400774.1"/>
    </source>
</evidence>
<reference evidence="7 8" key="1">
    <citation type="submission" date="2020-07" db="EMBL/GenBank/DDBJ databases">
        <title>Halophilic bacteria isolated from french cheeses.</title>
        <authorList>
            <person name="Kothe C.I."/>
            <person name="Farah-Kraiem B."/>
            <person name="Renault P."/>
            <person name="Dridi B."/>
        </authorList>
    </citation>
    <scope>NUCLEOTIDE SEQUENCE [LARGE SCALE GENOMIC DNA]</scope>
    <source>
        <strain evidence="7 8">FME1</strain>
    </source>
</reference>
<dbReference type="InterPro" id="IPR000551">
    <property type="entry name" value="MerR-type_HTH_dom"/>
</dbReference>
<dbReference type="SUPFAM" id="SSF46955">
    <property type="entry name" value="Putative DNA-binding domain"/>
    <property type="match status" value="1"/>
</dbReference>
<dbReference type="RefSeq" id="WP_096279500.1">
    <property type="nucleotide sequence ID" value="NZ_CBCSBM010000008.1"/>
</dbReference>
<dbReference type="PANTHER" id="PTHR30204:SF0">
    <property type="entry name" value="REDOX-SENSITIVE TRANSCRIPTIONAL ACTIVATOR SOXR"/>
    <property type="match status" value="1"/>
</dbReference>
<name>A0ABR9F3R1_9GAMM</name>
<evidence type="ECO:0000256" key="1">
    <source>
        <dbReference type="ARBA" id="ARBA00014474"/>
    </source>
</evidence>
<dbReference type="PROSITE" id="PS50937">
    <property type="entry name" value="HTH_MERR_2"/>
    <property type="match status" value="1"/>
</dbReference>
<dbReference type="Proteomes" id="UP001645039">
    <property type="component" value="Unassembled WGS sequence"/>
</dbReference>
<keyword evidence="4" id="KW-0411">Iron-sulfur</keyword>
<evidence type="ECO:0000259" key="6">
    <source>
        <dbReference type="PROSITE" id="PS50937"/>
    </source>
</evidence>
<dbReference type="PRINTS" id="PR00040">
    <property type="entry name" value="HTHMERR"/>
</dbReference>
<keyword evidence="8" id="KW-1185">Reference proteome</keyword>
<organism evidence="7 8">
    <name type="scientific">Halomonas casei</name>
    <dbReference type="NCBI Taxonomy" id="2742613"/>
    <lineage>
        <taxon>Bacteria</taxon>
        <taxon>Pseudomonadati</taxon>
        <taxon>Pseudomonadota</taxon>
        <taxon>Gammaproteobacteria</taxon>
        <taxon>Oceanospirillales</taxon>
        <taxon>Halomonadaceae</taxon>
        <taxon>Halomonas</taxon>
    </lineage>
</organism>
<evidence type="ECO:0000313" key="8">
    <source>
        <dbReference type="Proteomes" id="UP001645039"/>
    </source>
</evidence>
<dbReference type="CDD" id="cd01110">
    <property type="entry name" value="HTH_SoxR"/>
    <property type="match status" value="1"/>
</dbReference>
<keyword evidence="5" id="KW-0238">DNA-binding</keyword>
<dbReference type="PANTHER" id="PTHR30204">
    <property type="entry name" value="REDOX-CYCLING DRUG-SENSING TRANSCRIPTIONAL ACTIVATOR SOXR"/>
    <property type="match status" value="1"/>
</dbReference>